<proteinExistence type="predicted"/>
<dbReference type="Gene3D" id="3.20.20.80">
    <property type="entry name" value="Glycosidases"/>
    <property type="match status" value="1"/>
</dbReference>
<name>A0A5J9VIW1_9POAL</name>
<protein>
    <submittedName>
        <fullName evidence="4">Uncharacterized protein</fullName>
    </submittedName>
</protein>
<keyword evidence="3" id="KW-0732">Signal</keyword>
<dbReference type="GO" id="GO:0005576">
    <property type="term" value="C:extracellular region"/>
    <property type="evidence" value="ECO:0007669"/>
    <property type="project" value="TreeGrafter"/>
</dbReference>
<evidence type="ECO:0000256" key="3">
    <source>
        <dbReference type="SAM" id="SignalP"/>
    </source>
</evidence>
<dbReference type="InterPro" id="IPR017853">
    <property type="entry name" value="GH"/>
</dbReference>
<dbReference type="PANTHER" id="PTHR45708:SF49">
    <property type="entry name" value="ENDOCHITINASE"/>
    <property type="match status" value="1"/>
</dbReference>
<accession>A0A5J9VIW1</accession>
<keyword evidence="5" id="KW-1185">Reference proteome</keyword>
<keyword evidence="2" id="KW-0326">Glycosidase</keyword>
<sequence>MACDCKLLSAYLLLLLAHAAAASGAGVKIVVYWGLDRNEGSLAKTCATGHYAIVVMAFLWVFDAGQTPVLNLANHCNPSGNGCTGLASEIASCQSSGIKMNSKYRRVVSLFHKHLIVIVSISSESTNRLANSRGVSTTNRSSNRLANPIAKEEHPNLYYSWHLKPIWSMHNPFHILPVVQEILRQDGVAKRIKKCTQN</sequence>
<dbReference type="AlphaFoldDB" id="A0A5J9VIW1"/>
<evidence type="ECO:0000256" key="2">
    <source>
        <dbReference type="ARBA" id="ARBA00023295"/>
    </source>
</evidence>
<feature type="signal peptide" evidence="3">
    <location>
        <begin position="1"/>
        <end position="22"/>
    </location>
</feature>
<dbReference type="EMBL" id="RWGY01000009">
    <property type="protein sequence ID" value="TVU35456.1"/>
    <property type="molecule type" value="Genomic_DNA"/>
</dbReference>
<dbReference type="GO" id="GO:0004568">
    <property type="term" value="F:chitinase activity"/>
    <property type="evidence" value="ECO:0007669"/>
    <property type="project" value="TreeGrafter"/>
</dbReference>
<comment type="caution">
    <text evidence="4">The sequence shown here is derived from an EMBL/GenBank/DDBJ whole genome shotgun (WGS) entry which is preliminary data.</text>
</comment>
<feature type="non-terminal residue" evidence="4">
    <location>
        <position position="1"/>
    </location>
</feature>
<dbReference type="InterPro" id="IPR050542">
    <property type="entry name" value="Glycosyl_Hydrlase18_Chitinase"/>
</dbReference>
<organism evidence="4 5">
    <name type="scientific">Eragrostis curvula</name>
    <name type="common">weeping love grass</name>
    <dbReference type="NCBI Taxonomy" id="38414"/>
    <lineage>
        <taxon>Eukaryota</taxon>
        <taxon>Viridiplantae</taxon>
        <taxon>Streptophyta</taxon>
        <taxon>Embryophyta</taxon>
        <taxon>Tracheophyta</taxon>
        <taxon>Spermatophyta</taxon>
        <taxon>Magnoliopsida</taxon>
        <taxon>Liliopsida</taxon>
        <taxon>Poales</taxon>
        <taxon>Poaceae</taxon>
        <taxon>PACMAD clade</taxon>
        <taxon>Chloridoideae</taxon>
        <taxon>Eragrostideae</taxon>
        <taxon>Eragrostidinae</taxon>
        <taxon>Eragrostis</taxon>
    </lineage>
</organism>
<gene>
    <name evidence="4" type="ORF">EJB05_17346</name>
</gene>
<feature type="chain" id="PRO_5023851484" evidence="3">
    <location>
        <begin position="23"/>
        <end position="198"/>
    </location>
</feature>
<keyword evidence="1" id="KW-0378">Hydrolase</keyword>
<dbReference type="SUPFAM" id="SSF51445">
    <property type="entry name" value="(Trans)glycosidases"/>
    <property type="match status" value="1"/>
</dbReference>
<reference evidence="4 5" key="1">
    <citation type="journal article" date="2019" name="Sci. Rep.">
        <title>A high-quality genome of Eragrostis curvula grass provides insights into Poaceae evolution and supports new strategies to enhance forage quality.</title>
        <authorList>
            <person name="Carballo J."/>
            <person name="Santos B.A.C.M."/>
            <person name="Zappacosta D."/>
            <person name="Garbus I."/>
            <person name="Selva J.P."/>
            <person name="Gallo C.A."/>
            <person name="Diaz A."/>
            <person name="Albertini E."/>
            <person name="Caccamo M."/>
            <person name="Echenique V."/>
        </authorList>
    </citation>
    <scope>NUCLEOTIDE SEQUENCE [LARGE SCALE GENOMIC DNA]</scope>
    <source>
        <strain evidence="5">cv. Victoria</strain>
        <tissue evidence="4">Leaf</tissue>
    </source>
</reference>
<dbReference type="Gramene" id="TVU35456">
    <property type="protein sequence ID" value="TVU35456"/>
    <property type="gene ID" value="EJB05_17346"/>
</dbReference>
<evidence type="ECO:0000313" key="4">
    <source>
        <dbReference type="EMBL" id="TVU35456.1"/>
    </source>
</evidence>
<evidence type="ECO:0000256" key="1">
    <source>
        <dbReference type="ARBA" id="ARBA00022801"/>
    </source>
</evidence>
<evidence type="ECO:0000313" key="5">
    <source>
        <dbReference type="Proteomes" id="UP000324897"/>
    </source>
</evidence>
<dbReference type="PANTHER" id="PTHR45708">
    <property type="entry name" value="ENDOCHITINASE"/>
    <property type="match status" value="1"/>
</dbReference>
<dbReference type="Proteomes" id="UP000324897">
    <property type="component" value="Unassembled WGS sequence"/>
</dbReference>
<dbReference type="OrthoDB" id="1716288at2759"/>